<name>A0ABS4J9F8_9BACL</name>
<dbReference type="PANTHER" id="PTHR43498">
    <property type="entry name" value="FERREDOXIN:COB-COM HETERODISULFIDE REDUCTASE SUBUNIT A"/>
    <property type="match status" value="1"/>
</dbReference>
<keyword evidence="6" id="KW-0812">Transmembrane</keyword>
<organism evidence="7 8">
    <name type="scientific">Paenibacillus eucommiae</name>
    <dbReference type="NCBI Taxonomy" id="1355755"/>
    <lineage>
        <taxon>Bacteria</taxon>
        <taxon>Bacillati</taxon>
        <taxon>Bacillota</taxon>
        <taxon>Bacilli</taxon>
        <taxon>Bacillales</taxon>
        <taxon>Paenibacillaceae</taxon>
        <taxon>Paenibacillus</taxon>
    </lineage>
</organism>
<evidence type="ECO:0000256" key="3">
    <source>
        <dbReference type="ARBA" id="ARBA00023002"/>
    </source>
</evidence>
<evidence type="ECO:0000256" key="2">
    <source>
        <dbReference type="ARBA" id="ARBA00022723"/>
    </source>
</evidence>
<evidence type="ECO:0000313" key="7">
    <source>
        <dbReference type="EMBL" id="MBP1995711.1"/>
    </source>
</evidence>
<dbReference type="SUPFAM" id="SSF51905">
    <property type="entry name" value="FAD/NAD(P)-binding domain"/>
    <property type="match status" value="1"/>
</dbReference>
<dbReference type="EMBL" id="JAGGLB010000037">
    <property type="protein sequence ID" value="MBP1995711.1"/>
    <property type="molecule type" value="Genomic_DNA"/>
</dbReference>
<keyword evidence="8" id="KW-1185">Reference proteome</keyword>
<dbReference type="InterPro" id="IPR039650">
    <property type="entry name" value="HdrA-like"/>
</dbReference>
<gene>
    <name evidence="7" type="ORF">J2Z66_007353</name>
</gene>
<evidence type="ECO:0000313" key="8">
    <source>
        <dbReference type="Proteomes" id="UP001519287"/>
    </source>
</evidence>
<dbReference type="InterPro" id="IPR036188">
    <property type="entry name" value="FAD/NAD-bd_sf"/>
</dbReference>
<evidence type="ECO:0000256" key="1">
    <source>
        <dbReference type="ARBA" id="ARBA00022485"/>
    </source>
</evidence>
<keyword evidence="5" id="KW-0411">Iron-sulfur</keyword>
<keyword evidence="6" id="KW-1133">Transmembrane helix</keyword>
<accession>A0ABS4J9F8</accession>
<keyword evidence="6" id="KW-0472">Membrane</keyword>
<dbReference type="RefSeq" id="WP_209977491.1">
    <property type="nucleotide sequence ID" value="NZ_JAGGLB010000037.1"/>
</dbReference>
<comment type="caution">
    <text evidence="7">The sequence shown here is derived from an EMBL/GenBank/DDBJ whole genome shotgun (WGS) entry which is preliminary data.</text>
</comment>
<sequence>MNNNQITDKSTSHIWKLWMGALILAAVLAAAAALYWQHNHPHNGLQVGGGVNALDKVESAQTIRDSYDVIVVGTDPEGVAAALSAARNGLSTLLVDGRGRDILGGLMTLGWLNTIDMNYTPDQPIGGRHKVFNKGIFSEWYNQIEGDSFDVITAANAFNKMVKEQKNIDLLLKTVSIDPVMSSGSDGNEVIEGIVVVKEDGTKQTISAKSVIDATQDADIAAAAGVPYTYGREDLGDPDAKMAVTLVFRLKNVTPDVWKQIQKRLNGDDDPGTGANEVSAWGYGELYNYPEVYKNKAKMRGLNIGRQNNDTALINALQIFDVDGVDPQSRADAFEVGKKEVVHVVDFLRKNYPEFANVELEATAPELYVRETRHIQGEYRLTILDVLENRDQWDRIGFGSYQVDIQRLSAAHFGDVVGKPVQYAVPFRSIVPLHVDGLLVVSRSASYDSLPHGSARVIPTGMAVAEAAGAAAKLVQEKNLTFRQLSASKADIAELQVRINKQGMEVKPFSVKPQPFMGHKQYEGLKTAMSLSLAKGGYKNDFHLDDAASPASMANLIKASKAIKPDAFKGDAHTALGKVGSPDTAPLTIDQASYTITQALGMEVVFEQAKAELLRQKLLTEASMALITDQQSLTNGDVYMIIKDLKVGLTGTP</sequence>
<dbReference type="Gene3D" id="3.50.50.60">
    <property type="entry name" value="FAD/NAD(P)-binding domain"/>
    <property type="match status" value="1"/>
</dbReference>
<protein>
    <recommendedName>
        <fullName evidence="9">FAD-dependent oxidoreductase</fullName>
    </recommendedName>
</protein>
<keyword evidence="3" id="KW-0560">Oxidoreductase</keyword>
<evidence type="ECO:0000256" key="5">
    <source>
        <dbReference type="ARBA" id="ARBA00023014"/>
    </source>
</evidence>
<keyword evidence="4" id="KW-0408">Iron</keyword>
<dbReference type="Pfam" id="PF12831">
    <property type="entry name" value="FAD_oxidored"/>
    <property type="match status" value="1"/>
</dbReference>
<evidence type="ECO:0008006" key="9">
    <source>
        <dbReference type="Google" id="ProtNLM"/>
    </source>
</evidence>
<feature type="transmembrane region" description="Helical" evidence="6">
    <location>
        <begin position="17"/>
        <end position="36"/>
    </location>
</feature>
<reference evidence="7 8" key="1">
    <citation type="submission" date="2021-03" db="EMBL/GenBank/DDBJ databases">
        <title>Genomic Encyclopedia of Type Strains, Phase IV (KMG-IV): sequencing the most valuable type-strain genomes for metagenomic binning, comparative biology and taxonomic classification.</title>
        <authorList>
            <person name="Goeker M."/>
        </authorList>
    </citation>
    <scope>NUCLEOTIDE SEQUENCE [LARGE SCALE GENOMIC DNA]</scope>
    <source>
        <strain evidence="7 8">DSM 26048</strain>
    </source>
</reference>
<proteinExistence type="predicted"/>
<dbReference type="PANTHER" id="PTHR43498:SF1">
    <property type="entry name" value="COB--COM HETERODISULFIDE REDUCTASE IRON-SULFUR SUBUNIT A"/>
    <property type="match status" value="1"/>
</dbReference>
<evidence type="ECO:0000256" key="4">
    <source>
        <dbReference type="ARBA" id="ARBA00023004"/>
    </source>
</evidence>
<keyword evidence="1" id="KW-0004">4Fe-4S</keyword>
<dbReference type="Proteomes" id="UP001519287">
    <property type="component" value="Unassembled WGS sequence"/>
</dbReference>
<evidence type="ECO:0000256" key="6">
    <source>
        <dbReference type="SAM" id="Phobius"/>
    </source>
</evidence>
<keyword evidence="2" id="KW-0479">Metal-binding</keyword>